<organism evidence="2 3">
    <name type="scientific">Massilia violaceinigra</name>
    <dbReference type="NCBI Taxonomy" id="2045208"/>
    <lineage>
        <taxon>Bacteria</taxon>
        <taxon>Pseudomonadati</taxon>
        <taxon>Pseudomonadota</taxon>
        <taxon>Betaproteobacteria</taxon>
        <taxon>Burkholderiales</taxon>
        <taxon>Oxalobacteraceae</taxon>
        <taxon>Telluria group</taxon>
        <taxon>Massilia</taxon>
    </lineage>
</organism>
<feature type="signal peptide" evidence="1">
    <location>
        <begin position="1"/>
        <end position="33"/>
    </location>
</feature>
<accession>A0ABY4A6M0</accession>
<name>A0ABY4A6M0_9BURK</name>
<dbReference type="InterPro" id="IPR015943">
    <property type="entry name" value="WD40/YVTN_repeat-like_dom_sf"/>
</dbReference>
<dbReference type="Gene3D" id="2.130.10.10">
    <property type="entry name" value="YVTN repeat-like/Quinoprotein amine dehydrogenase"/>
    <property type="match status" value="2"/>
</dbReference>
<keyword evidence="3" id="KW-1185">Reference proteome</keyword>
<dbReference type="RefSeq" id="WP_243491305.1">
    <property type="nucleotide sequence ID" value="NZ_CP063361.1"/>
</dbReference>
<dbReference type="EMBL" id="CP063361">
    <property type="protein sequence ID" value="UOD30052.1"/>
    <property type="molecule type" value="Genomic_DNA"/>
</dbReference>
<protein>
    <submittedName>
        <fullName evidence="2">Exo-alpha-sialidase</fullName>
    </submittedName>
</protein>
<reference evidence="2 3" key="1">
    <citation type="submission" date="2020-10" db="EMBL/GenBank/DDBJ databases">
        <title>Genome analysis of Massilia species.</title>
        <authorList>
            <person name="Jung D.-H."/>
        </authorList>
    </citation>
    <scope>NUCLEOTIDE SEQUENCE [LARGE SCALE GENOMIC DNA]</scope>
    <source>
        <strain evidence="3">sipir</strain>
    </source>
</reference>
<dbReference type="SUPFAM" id="SSF110296">
    <property type="entry name" value="Oligoxyloglucan reducing end-specific cellobiohydrolase"/>
    <property type="match status" value="1"/>
</dbReference>
<gene>
    <name evidence="2" type="ORF">INH39_32685</name>
</gene>
<dbReference type="CDD" id="cd15482">
    <property type="entry name" value="Sialidase_non-viral"/>
    <property type="match status" value="1"/>
</dbReference>
<feature type="chain" id="PRO_5045582391" evidence="1">
    <location>
        <begin position="34"/>
        <end position="356"/>
    </location>
</feature>
<sequence length="356" mass="38148">MSHLPSDRNACMNLARCLLALISSLAVCGAAFASPPPAASIWWMAVAPDGAILLRLTGDTLFRTENDGAKWLAAFGTYQGLPFDARAPDRYEADFVDFPNAHRHAAQIALSLAHGAPWSSHRGAPVRTADDGRLFCLGNRLYARQDQGRSWKHTATLPVPAECGQMLADGDTLLISSKEGLFRSDVHGRTWHAVPMPPSMRGRWLGSFHALSGQGIFADVYGGNTPAQGRFARSTDAGLHWEMADFPAQSAGSSPQLVGAAHGKLYAASEQGLTVSADAGKTWRADTPRTQRRRAACWRAEADTIYDVQGGPNGALYVATRSAIYKRSKPGAAWKALPVKALSLHTTSSCSPAQVL</sequence>
<evidence type="ECO:0000256" key="1">
    <source>
        <dbReference type="SAM" id="SignalP"/>
    </source>
</evidence>
<proteinExistence type="predicted"/>
<evidence type="ECO:0000313" key="3">
    <source>
        <dbReference type="Proteomes" id="UP000831532"/>
    </source>
</evidence>
<dbReference type="Proteomes" id="UP000831532">
    <property type="component" value="Chromosome"/>
</dbReference>
<evidence type="ECO:0000313" key="2">
    <source>
        <dbReference type="EMBL" id="UOD30052.1"/>
    </source>
</evidence>
<keyword evidence="1" id="KW-0732">Signal</keyword>